<sequence length="45" mass="5174">MPKLVLQFYALNYLDVLYKTVTCGYIPTGWTNLPKIVSVDILVRN</sequence>
<dbReference type="AlphaFoldDB" id="A0A8J4TCQ4"/>
<comment type="caution">
    <text evidence="1">The sequence shown here is derived from an EMBL/GenBank/DDBJ whole genome shotgun (WGS) entry which is preliminary data.</text>
</comment>
<evidence type="ECO:0000313" key="2">
    <source>
        <dbReference type="Proteomes" id="UP000748531"/>
    </source>
</evidence>
<keyword evidence="2" id="KW-1185">Reference proteome</keyword>
<organism evidence="1 2">
    <name type="scientific">Paragonimus heterotremus</name>
    <dbReference type="NCBI Taxonomy" id="100268"/>
    <lineage>
        <taxon>Eukaryota</taxon>
        <taxon>Metazoa</taxon>
        <taxon>Spiralia</taxon>
        <taxon>Lophotrochozoa</taxon>
        <taxon>Platyhelminthes</taxon>
        <taxon>Trematoda</taxon>
        <taxon>Digenea</taxon>
        <taxon>Plagiorchiida</taxon>
        <taxon>Troglotremata</taxon>
        <taxon>Troglotrematidae</taxon>
        <taxon>Paragonimus</taxon>
    </lineage>
</organism>
<gene>
    <name evidence="1" type="ORF">PHET_04051</name>
</gene>
<name>A0A8J4TCQ4_9TREM</name>
<reference evidence="1" key="1">
    <citation type="submission" date="2019-05" db="EMBL/GenBank/DDBJ databases">
        <title>Annotation for the trematode Paragonimus heterotremus.</title>
        <authorList>
            <person name="Choi Y.-J."/>
        </authorList>
    </citation>
    <scope>NUCLEOTIDE SEQUENCE</scope>
    <source>
        <strain evidence="1">LC</strain>
    </source>
</reference>
<accession>A0A8J4TCQ4</accession>
<protein>
    <submittedName>
        <fullName evidence="1">Uncharacterized protein</fullName>
    </submittedName>
</protein>
<dbReference type="Proteomes" id="UP000748531">
    <property type="component" value="Unassembled WGS sequence"/>
</dbReference>
<dbReference type="EMBL" id="LUCH01001812">
    <property type="protein sequence ID" value="KAF5402439.1"/>
    <property type="molecule type" value="Genomic_DNA"/>
</dbReference>
<evidence type="ECO:0000313" key="1">
    <source>
        <dbReference type="EMBL" id="KAF5402439.1"/>
    </source>
</evidence>
<proteinExistence type="predicted"/>